<feature type="signal peptide" evidence="1">
    <location>
        <begin position="1"/>
        <end position="23"/>
    </location>
</feature>
<proteinExistence type="predicted"/>
<protein>
    <submittedName>
        <fullName evidence="3">Pimeloyl-ACP methyl ester carboxylesterase</fullName>
    </submittedName>
</protein>
<evidence type="ECO:0000256" key="1">
    <source>
        <dbReference type="SAM" id="SignalP"/>
    </source>
</evidence>
<feature type="domain" description="AB hydrolase-1" evidence="2">
    <location>
        <begin position="189"/>
        <end position="354"/>
    </location>
</feature>
<feature type="chain" id="PRO_5031329475" evidence="1">
    <location>
        <begin position="24"/>
        <end position="482"/>
    </location>
</feature>
<dbReference type="EMBL" id="JACHXD010000008">
    <property type="protein sequence ID" value="MBB3120123.1"/>
    <property type="molecule type" value="Genomic_DNA"/>
</dbReference>
<keyword evidence="1" id="KW-0732">Signal</keyword>
<organism evidence="3 4">
    <name type="scientific">Pseudoduganella violacea</name>
    <dbReference type="NCBI Taxonomy" id="1715466"/>
    <lineage>
        <taxon>Bacteria</taxon>
        <taxon>Pseudomonadati</taxon>
        <taxon>Pseudomonadota</taxon>
        <taxon>Betaproteobacteria</taxon>
        <taxon>Burkholderiales</taxon>
        <taxon>Oxalobacteraceae</taxon>
        <taxon>Telluria group</taxon>
        <taxon>Pseudoduganella</taxon>
    </lineage>
</organism>
<reference evidence="3 4" key="1">
    <citation type="submission" date="2020-08" db="EMBL/GenBank/DDBJ databases">
        <title>Genomic Encyclopedia of Type Strains, Phase III (KMG-III): the genomes of soil and plant-associated and newly described type strains.</title>
        <authorList>
            <person name="Whitman W."/>
        </authorList>
    </citation>
    <scope>NUCLEOTIDE SEQUENCE [LARGE SCALE GENOMIC DNA]</scope>
    <source>
        <strain evidence="3 4">CECT 8897</strain>
    </source>
</reference>
<gene>
    <name evidence="3" type="ORF">FHS03_003182</name>
</gene>
<dbReference type="Proteomes" id="UP000541535">
    <property type="component" value="Unassembled WGS sequence"/>
</dbReference>
<evidence type="ECO:0000259" key="2">
    <source>
        <dbReference type="Pfam" id="PF12697"/>
    </source>
</evidence>
<dbReference type="AlphaFoldDB" id="A0A7W5BBV8"/>
<keyword evidence="4" id="KW-1185">Reference proteome</keyword>
<dbReference type="Gene3D" id="3.40.50.1820">
    <property type="entry name" value="alpha/beta hydrolase"/>
    <property type="match status" value="1"/>
</dbReference>
<dbReference type="SUPFAM" id="SSF53474">
    <property type="entry name" value="alpha/beta-Hydrolases"/>
    <property type="match status" value="1"/>
</dbReference>
<accession>A0A7W5BBV8</accession>
<evidence type="ECO:0000313" key="3">
    <source>
        <dbReference type="EMBL" id="MBB3120123.1"/>
    </source>
</evidence>
<comment type="caution">
    <text evidence="3">The sequence shown here is derived from an EMBL/GenBank/DDBJ whole genome shotgun (WGS) entry which is preliminary data.</text>
</comment>
<name>A0A7W5BBV8_9BURK</name>
<dbReference type="InterPro" id="IPR029058">
    <property type="entry name" value="AB_hydrolase_fold"/>
</dbReference>
<dbReference type="InterPro" id="IPR000073">
    <property type="entry name" value="AB_hydrolase_1"/>
</dbReference>
<sequence length="482" mass="51389">MRLNITALWLALAASFAAAPALAQTTSPFTPPEEKLGIYVANSGPGLDTGCTYRGGGPLLIKIPVPKVVNDKQLNPDGTLADAAKLVSNGVLSAQATIRFPVYDIDDKAQNPGIAPELDRVSFNGKFKKTLEGFNNTWTDDSIIVPIEELKFGQDNELRIDIDTGNTTEEWCMAVDWVSIEFEATPPYVLAHGIWADRGTWDEGESPGVLAALEERGVLVDRWSLGVAQNGNGSVAANAAELNTHITDYLKPLKADKVHIIAHSKGGLDSQGLQALGPEFEIVSLSTLSTPHRGSVAADLSIIQKTTADDLVARGDDPGGLAAAYIDGWTFGQGPQLPGLRDLTTYAATAAISTGQRGNIPGTYTFGANADLNHDDLLTDNEMDPYPGISHRALERAWRVLRTFQEATMTLTTVPGHIWGTRTVLTYTTVLTPEPQANDIVVTENSANPGYGTPLGNSGANHNTVRSVGNVNTALDTTIPLK</sequence>
<dbReference type="RefSeq" id="WP_183441901.1">
    <property type="nucleotide sequence ID" value="NZ_JACHXD010000008.1"/>
</dbReference>
<dbReference type="Pfam" id="PF12697">
    <property type="entry name" value="Abhydrolase_6"/>
    <property type="match status" value="1"/>
</dbReference>
<evidence type="ECO:0000313" key="4">
    <source>
        <dbReference type="Proteomes" id="UP000541535"/>
    </source>
</evidence>